<accession>A0A8F3AIP6</accession>
<keyword evidence="5" id="KW-0436">Ligase</keyword>
<dbReference type="SUPFAM" id="SSF52021">
    <property type="entry name" value="Carbamoyl phosphate synthetase, small subunit N-terminal domain"/>
    <property type="match status" value="1"/>
</dbReference>
<dbReference type="Pfam" id="PF00117">
    <property type="entry name" value="GATase"/>
    <property type="match status" value="1"/>
</dbReference>
<dbReference type="CDD" id="cd01744">
    <property type="entry name" value="GATase1_CPSase"/>
    <property type="match status" value="1"/>
</dbReference>
<evidence type="ECO:0000256" key="1">
    <source>
        <dbReference type="ARBA" id="ARBA00005077"/>
    </source>
</evidence>
<evidence type="ECO:0000256" key="3">
    <source>
        <dbReference type="ARBA" id="ARBA00012738"/>
    </source>
</evidence>
<evidence type="ECO:0000256" key="6">
    <source>
        <dbReference type="ARBA" id="ARBA00022605"/>
    </source>
</evidence>
<evidence type="ECO:0000256" key="9">
    <source>
        <dbReference type="ARBA" id="ARBA00044031"/>
    </source>
</evidence>
<comment type="subunit">
    <text evidence="9">Heterodimer composed of 2 chains; the small (or glutamine) chain promotes the hydrolysis of glutamine to ammonia, which is used by the large (or ammonia) chain to synthesize carbamoyl phosphate.</text>
</comment>
<dbReference type="Gene3D" id="3.40.50.880">
    <property type="match status" value="1"/>
</dbReference>
<dbReference type="InterPro" id="IPR035686">
    <property type="entry name" value="CPSase_GATase1"/>
</dbReference>
<dbReference type="InterPro" id="IPR002474">
    <property type="entry name" value="CarbamoylP_synth_ssu_N"/>
</dbReference>
<dbReference type="InterPro" id="IPR029062">
    <property type="entry name" value="Class_I_gatase-like"/>
</dbReference>
<evidence type="ECO:0000256" key="7">
    <source>
        <dbReference type="ARBA" id="ARBA00022741"/>
    </source>
</evidence>
<evidence type="ECO:0000256" key="10">
    <source>
        <dbReference type="ARBA" id="ARBA00044168"/>
    </source>
</evidence>
<dbReference type="FunFam" id="3.40.50.880:FF:000016">
    <property type="entry name" value="Carbamoyl-phosphate synthase arginine-specific small chain"/>
    <property type="match status" value="1"/>
</dbReference>
<protein>
    <recommendedName>
        <fullName evidence="10">Carbamoyl phosphate synthase arginine-specific small chain</fullName>
        <ecNumber evidence="3">6.3.5.5</ecNumber>
    </recommendedName>
    <alternativeName>
        <fullName evidence="11">Arginine-specific carbamoyl phosphate synthetase, glutamine chain</fullName>
    </alternativeName>
</protein>
<evidence type="ECO:0000256" key="5">
    <source>
        <dbReference type="ARBA" id="ARBA00022598"/>
    </source>
</evidence>
<dbReference type="Proteomes" id="UP000825438">
    <property type="component" value="Chromosome IV"/>
</dbReference>
<reference evidence="16" key="1">
    <citation type="submission" date="2021-06" db="EMBL/GenBank/DDBJ databases">
        <title>Candida auris outbreak in lebanese hospital.</title>
        <authorList>
            <person name="Finianos M."/>
        </authorList>
    </citation>
    <scope>NUCLEOTIDE SEQUENCE</scope>
    <source>
        <strain evidence="16">CA7LBN</strain>
    </source>
</reference>
<comment type="similarity">
    <text evidence="2">Belongs to the CarA family.</text>
</comment>
<dbReference type="GO" id="GO:0006207">
    <property type="term" value="P:'de novo' pyrimidine nucleobase biosynthetic process"/>
    <property type="evidence" value="ECO:0007669"/>
    <property type="project" value="InterPro"/>
</dbReference>
<comment type="catalytic activity">
    <reaction evidence="12">
        <text>hydrogencarbonate + L-glutamine + 2 ATP + H2O = carbamoyl phosphate + L-glutamate + 2 ADP + phosphate + 2 H(+)</text>
        <dbReference type="Rhea" id="RHEA:18633"/>
        <dbReference type="ChEBI" id="CHEBI:15377"/>
        <dbReference type="ChEBI" id="CHEBI:15378"/>
        <dbReference type="ChEBI" id="CHEBI:17544"/>
        <dbReference type="ChEBI" id="CHEBI:29985"/>
        <dbReference type="ChEBI" id="CHEBI:30616"/>
        <dbReference type="ChEBI" id="CHEBI:43474"/>
        <dbReference type="ChEBI" id="CHEBI:58228"/>
        <dbReference type="ChEBI" id="CHEBI:58359"/>
        <dbReference type="ChEBI" id="CHEBI:456216"/>
        <dbReference type="EC" id="6.3.5.5"/>
    </reaction>
</comment>
<evidence type="ECO:0000256" key="14">
    <source>
        <dbReference type="SAM" id="MobiDB-lite"/>
    </source>
</evidence>
<dbReference type="InterPro" id="IPR039634">
    <property type="entry name" value="Bul1-like"/>
</dbReference>
<dbReference type="PANTHER" id="PTHR31904">
    <property type="entry name" value="BYPASS OF STOP CODON PROTEIN 5-RELATED"/>
    <property type="match status" value="1"/>
</dbReference>
<dbReference type="Pfam" id="PF04425">
    <property type="entry name" value="Bul1_N"/>
    <property type="match status" value="1"/>
</dbReference>
<keyword evidence="4" id="KW-0055">Arginine biosynthesis</keyword>
<evidence type="ECO:0000256" key="13">
    <source>
        <dbReference type="ARBA" id="ARBA00049285"/>
    </source>
</evidence>
<dbReference type="InterPro" id="IPR007519">
    <property type="entry name" value="Bul1_N"/>
</dbReference>
<evidence type="ECO:0000256" key="8">
    <source>
        <dbReference type="ARBA" id="ARBA00022840"/>
    </source>
</evidence>
<keyword evidence="7" id="KW-0547">Nucleotide-binding</keyword>
<dbReference type="GO" id="GO:0005524">
    <property type="term" value="F:ATP binding"/>
    <property type="evidence" value="ECO:0007669"/>
    <property type="project" value="UniProtKB-KW"/>
</dbReference>
<feature type="region of interest" description="Disordered" evidence="14">
    <location>
        <begin position="1"/>
        <end position="21"/>
    </location>
</feature>
<dbReference type="GO" id="GO:0004088">
    <property type="term" value="F:carbamoyl-phosphate synthase (glutamine-hydrolyzing) activity"/>
    <property type="evidence" value="ECO:0007669"/>
    <property type="project" value="UniProtKB-EC"/>
</dbReference>
<dbReference type="PRINTS" id="PR00099">
    <property type="entry name" value="CPSGATASE"/>
</dbReference>
<dbReference type="NCBIfam" id="TIGR01368">
    <property type="entry name" value="CPSaseIIsmall"/>
    <property type="match status" value="1"/>
</dbReference>
<dbReference type="GO" id="GO:0006541">
    <property type="term" value="P:glutamine metabolic process"/>
    <property type="evidence" value="ECO:0007669"/>
    <property type="project" value="InterPro"/>
</dbReference>
<evidence type="ECO:0000256" key="2">
    <source>
        <dbReference type="ARBA" id="ARBA00007800"/>
    </source>
</evidence>
<evidence type="ECO:0000256" key="4">
    <source>
        <dbReference type="ARBA" id="ARBA00022571"/>
    </source>
</evidence>
<evidence type="ECO:0000256" key="12">
    <source>
        <dbReference type="ARBA" id="ARBA00048816"/>
    </source>
</evidence>
<dbReference type="FunFam" id="3.50.30.20:FF:000003">
    <property type="entry name" value="Carbamoyl-phosphate synthase arginine-specific small chain"/>
    <property type="match status" value="1"/>
</dbReference>
<evidence type="ECO:0000313" key="16">
    <source>
        <dbReference type="EMBL" id="QWW24702.1"/>
    </source>
</evidence>
<dbReference type="PRINTS" id="PR00096">
    <property type="entry name" value="GATASE"/>
</dbReference>
<dbReference type="NCBIfam" id="NF009475">
    <property type="entry name" value="PRK12838.1"/>
    <property type="match status" value="1"/>
</dbReference>
<dbReference type="Pfam" id="PF04426">
    <property type="entry name" value="Bul1_C"/>
    <property type="match status" value="1"/>
</dbReference>
<dbReference type="PANTHER" id="PTHR31904:SF1">
    <property type="entry name" value="BYPASS OF STOP CODON PROTEIN 5-RELATED"/>
    <property type="match status" value="1"/>
</dbReference>
<proteinExistence type="inferred from homology"/>
<feature type="domain" description="Carbamoyl-phosphate synthase small subunit N-terminal" evidence="15">
    <location>
        <begin position="864"/>
        <end position="1004"/>
    </location>
</feature>
<name>A0A8F3AIP6_CANAR</name>
<dbReference type="EC" id="6.3.5.5" evidence="3"/>
<dbReference type="Gene3D" id="3.50.30.20">
    <property type="entry name" value="Carbamoyl-phosphate synthase small subunit, N-terminal domain"/>
    <property type="match status" value="1"/>
</dbReference>
<dbReference type="InterPro" id="IPR017926">
    <property type="entry name" value="GATASE"/>
</dbReference>
<organism evidence="16">
    <name type="scientific">Candidozyma auris</name>
    <name type="common">Yeast</name>
    <name type="synonym">Candida auris</name>
    <dbReference type="NCBI Taxonomy" id="498019"/>
    <lineage>
        <taxon>Eukaryota</taxon>
        <taxon>Fungi</taxon>
        <taxon>Dikarya</taxon>
        <taxon>Ascomycota</taxon>
        <taxon>Saccharomycotina</taxon>
        <taxon>Pichiomycetes</taxon>
        <taxon>Metschnikowiaceae</taxon>
        <taxon>Candidozyma</taxon>
    </lineage>
</organism>
<dbReference type="EMBL" id="CP076752">
    <property type="protein sequence ID" value="QWW24702.1"/>
    <property type="molecule type" value="Genomic_DNA"/>
</dbReference>
<dbReference type="GO" id="GO:0006526">
    <property type="term" value="P:L-arginine biosynthetic process"/>
    <property type="evidence" value="ECO:0007669"/>
    <property type="project" value="UniProtKB-KW"/>
</dbReference>
<dbReference type="InterPro" id="IPR022794">
    <property type="entry name" value="Bul1_C"/>
</dbReference>
<dbReference type="Pfam" id="PF00988">
    <property type="entry name" value="CPSase_sm_chain"/>
    <property type="match status" value="1"/>
</dbReference>
<gene>
    <name evidence="16" type="ORF">CA7LBN_003559</name>
</gene>
<keyword evidence="8" id="KW-0067">ATP-binding</keyword>
<sequence>MVNLKSLPSDPPAYEESAPFRLDHRTHESSSRVAYGKWKFACNEPTDDLREQAQSFKDSSPLITSISETKTEYFDLLPSFQLHQSILKRSDTEFDETALGVPPLYVPERLHESRSMPAQCSPVNDLHNIIRLDEGNTHESSYLFTRNEENDGYQYLNTTEALQRDSYSYSACERSRSTRHDTLSESVVDNIDRLPVAKYSPLSIQIFVTKRVPTPHEPNELENKLKEYSCCDIVNGYIIITNTAVHKVDFGLFTVSLEGTVTAPLHFFEGNNSEHPARNKIVSKKFLKMFDLNASYNYGVIPSSAGIHYEPNSRDSYDGCILGLPDDRTLKPGERYKKFITFRFPEMLLDNACPHEVMRHTMPPPSFGVDNIVISNGDITVNKALGYGTSSERGSPVRLRDLSEEVSVSYAIEAKFIDKQHSKQNYPIKTNANNPDPHSDLNYVVSKKAQFFVRFIPNVKSQIEAYIRAQEHLSPSQLNLFGIDTLLHRTLKQRSTWRIIEEMKRETKRELYHDNNTITYSRIEGQKQKNGVSCLCRPSYASPNSDQGAEDLWETKTVQTSTPVSLYARKRRMLFYTSHNIGTVRLMVNIPNKLVPYSSPRLFQKYNKGRDMWCDFNVSSERKQTPSSLIKPVTSNIEELYNRDDCNVLEKVRLKILFNTADISMKPPSLSKIDLNIVAWTYQTEYPLPLALEHDFFYTAPGQPATSQGDTSSIHANLSRLKQSVNDHIAYLRECGRLVSERTYSYLKGLSKLGVKKDTIKHFFQSITTAANTELMDPEWNLLNSSPEITEWITELDIPLKTENKGNYTLIPSFQNCLVGRLYALQILVKFKGADDGNNAMIDVPIIPKFLATVARTNASGSLDRATLKIRNGPVFNGFSFGANKNVSGEAVFTTSLVGYPESMTDPSYKGQILCFTQPLIGNYGVPSSTAKDQFNLLKHLESPLVQCIGIVVADVALEYSHWTAVESLQQWCQRSGVAAISGVDTRQLVSYLRNKGSSLAKISIGEEYDADEDEAFEDPGSINLVRQVTTRAPFHIRCPEYYNKGYHIAVLDCGAKENILRSLVERGASLTVFPYDYPIQSISRKFDGLFISNGPGDPTHCSQTVYNLKQTMASNSQLPIFGICLGHQLLALASGARTVKLKYGNRAHNIPALDLFTKKCHITSQNHGYAVDASTLTAEWEPYFLNLNDLSNEGMRHKSRPVFSTQFHPEAKGGPLDTSYLFDKFFENIEQYKLDRGAEQRGIADSLIADILPSQRVL</sequence>
<comment type="catalytic activity">
    <reaction evidence="13">
        <text>L-glutamine + H2O = L-glutamate + NH4(+)</text>
        <dbReference type="Rhea" id="RHEA:15889"/>
        <dbReference type="ChEBI" id="CHEBI:15377"/>
        <dbReference type="ChEBI" id="CHEBI:28938"/>
        <dbReference type="ChEBI" id="CHEBI:29985"/>
        <dbReference type="ChEBI" id="CHEBI:58359"/>
    </reaction>
</comment>
<dbReference type="HAMAP" id="MF_01209">
    <property type="entry name" value="CPSase_S_chain"/>
    <property type="match status" value="1"/>
</dbReference>
<dbReference type="SUPFAM" id="SSF52317">
    <property type="entry name" value="Class I glutamine amidotransferase-like"/>
    <property type="match status" value="1"/>
</dbReference>
<evidence type="ECO:0000256" key="11">
    <source>
        <dbReference type="ARBA" id="ARBA00044340"/>
    </source>
</evidence>
<dbReference type="InterPro" id="IPR006274">
    <property type="entry name" value="CarbamoylP_synth_ssu"/>
</dbReference>
<dbReference type="GO" id="GO:0005737">
    <property type="term" value="C:cytoplasm"/>
    <property type="evidence" value="ECO:0007669"/>
    <property type="project" value="UniProtKB-ARBA"/>
</dbReference>
<comment type="pathway">
    <text evidence="1">Amino-acid biosynthesis; L-arginine biosynthesis; carbamoyl phosphate from bicarbonate: step 1/1.</text>
</comment>
<dbReference type="AlphaFoldDB" id="A0A8F3AIP6"/>
<dbReference type="PROSITE" id="PS51273">
    <property type="entry name" value="GATASE_TYPE_1"/>
    <property type="match status" value="1"/>
</dbReference>
<evidence type="ECO:0000259" key="15">
    <source>
        <dbReference type="SMART" id="SM01097"/>
    </source>
</evidence>
<dbReference type="InterPro" id="IPR036480">
    <property type="entry name" value="CarbP_synth_ssu_N_sf"/>
</dbReference>
<dbReference type="SMART" id="SM01097">
    <property type="entry name" value="CPSase_sm_chain"/>
    <property type="match status" value="1"/>
</dbReference>
<dbReference type="PRINTS" id="PR00097">
    <property type="entry name" value="ANTSNTHASEII"/>
</dbReference>
<keyword evidence="6" id="KW-0028">Amino-acid biosynthesis</keyword>